<gene>
    <name evidence="2" type="ORF">SAMN05444273_102266</name>
</gene>
<organism evidence="2 3">
    <name type="scientific">Litoreibacter ascidiaceicola</name>
    <dbReference type="NCBI Taxonomy" id="1486859"/>
    <lineage>
        <taxon>Bacteria</taxon>
        <taxon>Pseudomonadati</taxon>
        <taxon>Pseudomonadota</taxon>
        <taxon>Alphaproteobacteria</taxon>
        <taxon>Rhodobacterales</taxon>
        <taxon>Roseobacteraceae</taxon>
        <taxon>Litoreibacter</taxon>
    </lineage>
</organism>
<dbReference type="InterPro" id="IPR001969">
    <property type="entry name" value="Aspartic_peptidase_AS"/>
</dbReference>
<dbReference type="NCBIfam" id="TIGR02281">
    <property type="entry name" value="clan_AA_DTGA"/>
    <property type="match status" value="1"/>
</dbReference>
<accession>A0A1M4VIF5</accession>
<evidence type="ECO:0000313" key="3">
    <source>
        <dbReference type="Proteomes" id="UP000184144"/>
    </source>
</evidence>
<keyword evidence="1" id="KW-0472">Membrane</keyword>
<dbReference type="SUPFAM" id="SSF50630">
    <property type="entry name" value="Acid proteases"/>
    <property type="match status" value="1"/>
</dbReference>
<dbReference type="AlphaFoldDB" id="A0A1M4VIF5"/>
<protein>
    <submittedName>
        <fullName evidence="2">Aspartyl protease family protein</fullName>
    </submittedName>
</protein>
<proteinExistence type="predicted"/>
<dbReference type="InterPro" id="IPR021109">
    <property type="entry name" value="Peptidase_aspartic_dom_sf"/>
</dbReference>
<dbReference type="EMBL" id="FQUV01000002">
    <property type="protein sequence ID" value="SHE68642.1"/>
    <property type="molecule type" value="Genomic_DNA"/>
</dbReference>
<evidence type="ECO:0000256" key="1">
    <source>
        <dbReference type="SAM" id="Phobius"/>
    </source>
</evidence>
<feature type="transmembrane region" description="Helical" evidence="1">
    <location>
        <begin position="38"/>
        <end position="55"/>
    </location>
</feature>
<sequence>MDSEDTARLIYLVLLGSVIAGYFLISNRARMGEMARQAALWGFIFVGVIVAYGLWNDVSKTVLPRQSTFENGRIEVPVRSDGHYHLTLHVGDVPVEFIVDTGASSVVLTQEDAERVGIDTEALIYGGRASTANGEVRTARVTLENVRLGELDEGRVRAFVNEGELDSSLLGMAYLRRFGRVEITPDTLVLER</sequence>
<dbReference type="Proteomes" id="UP000184144">
    <property type="component" value="Unassembled WGS sequence"/>
</dbReference>
<keyword evidence="1" id="KW-0812">Transmembrane</keyword>
<keyword evidence="3" id="KW-1185">Reference proteome</keyword>
<dbReference type="InterPro" id="IPR011969">
    <property type="entry name" value="Clan_AA_Asp_peptidase_C"/>
</dbReference>
<feature type="transmembrane region" description="Helical" evidence="1">
    <location>
        <begin position="6"/>
        <end position="26"/>
    </location>
</feature>
<dbReference type="OrthoDB" id="7595324at2"/>
<dbReference type="InterPro" id="IPR034122">
    <property type="entry name" value="Retropepsin-like_bacterial"/>
</dbReference>
<dbReference type="RefSeq" id="WP_073141121.1">
    <property type="nucleotide sequence ID" value="NZ_FQUV01000002.1"/>
</dbReference>
<keyword evidence="1" id="KW-1133">Transmembrane helix</keyword>
<dbReference type="CDD" id="cd05483">
    <property type="entry name" value="retropepsin_like_bacteria"/>
    <property type="match status" value="1"/>
</dbReference>
<keyword evidence="2" id="KW-0645">Protease</keyword>
<name>A0A1M4VIF5_9RHOB</name>
<dbReference type="STRING" id="1486859.SAMN05444273_102266"/>
<dbReference type="GO" id="GO:0004190">
    <property type="term" value="F:aspartic-type endopeptidase activity"/>
    <property type="evidence" value="ECO:0007669"/>
    <property type="project" value="InterPro"/>
</dbReference>
<dbReference type="PROSITE" id="PS00141">
    <property type="entry name" value="ASP_PROTEASE"/>
    <property type="match status" value="1"/>
</dbReference>
<keyword evidence="2" id="KW-0378">Hydrolase</keyword>
<evidence type="ECO:0000313" key="2">
    <source>
        <dbReference type="EMBL" id="SHE68642.1"/>
    </source>
</evidence>
<dbReference type="GO" id="GO:0006508">
    <property type="term" value="P:proteolysis"/>
    <property type="evidence" value="ECO:0007669"/>
    <property type="project" value="UniProtKB-KW"/>
</dbReference>
<dbReference type="Gene3D" id="2.40.70.10">
    <property type="entry name" value="Acid Proteases"/>
    <property type="match status" value="1"/>
</dbReference>
<reference evidence="3" key="1">
    <citation type="submission" date="2016-11" db="EMBL/GenBank/DDBJ databases">
        <authorList>
            <person name="Varghese N."/>
            <person name="Submissions S."/>
        </authorList>
    </citation>
    <scope>NUCLEOTIDE SEQUENCE [LARGE SCALE GENOMIC DNA]</scope>
    <source>
        <strain evidence="3">DSM 100566</strain>
    </source>
</reference>
<dbReference type="Pfam" id="PF13975">
    <property type="entry name" value="gag-asp_proteas"/>
    <property type="match status" value="1"/>
</dbReference>